<feature type="transmembrane region" description="Helical" evidence="1">
    <location>
        <begin position="36"/>
        <end position="55"/>
    </location>
</feature>
<name>A0ABN7STH9_OIKDI</name>
<keyword evidence="1" id="KW-0812">Transmembrane</keyword>
<feature type="transmembrane region" description="Helical" evidence="1">
    <location>
        <begin position="128"/>
        <end position="146"/>
    </location>
</feature>
<evidence type="ECO:0000313" key="2">
    <source>
        <dbReference type="EMBL" id="CAG5107243.1"/>
    </source>
</evidence>
<reference evidence="2 3" key="1">
    <citation type="submission" date="2021-04" db="EMBL/GenBank/DDBJ databases">
        <authorList>
            <person name="Bliznina A."/>
        </authorList>
    </citation>
    <scope>NUCLEOTIDE SEQUENCE [LARGE SCALE GENOMIC DNA]</scope>
</reference>
<organism evidence="2 3">
    <name type="scientific">Oikopleura dioica</name>
    <name type="common">Tunicate</name>
    <dbReference type="NCBI Taxonomy" id="34765"/>
    <lineage>
        <taxon>Eukaryota</taxon>
        <taxon>Metazoa</taxon>
        <taxon>Chordata</taxon>
        <taxon>Tunicata</taxon>
        <taxon>Appendicularia</taxon>
        <taxon>Copelata</taxon>
        <taxon>Oikopleuridae</taxon>
        <taxon>Oikopleura</taxon>
    </lineage>
</organism>
<evidence type="ECO:0000313" key="3">
    <source>
        <dbReference type="Proteomes" id="UP001158576"/>
    </source>
</evidence>
<gene>
    <name evidence="2" type="ORF">OKIOD_LOCUS11988</name>
</gene>
<evidence type="ECO:0000256" key="1">
    <source>
        <dbReference type="SAM" id="Phobius"/>
    </source>
</evidence>
<keyword evidence="1" id="KW-1133">Transmembrane helix</keyword>
<accession>A0ABN7STH9</accession>
<dbReference type="EMBL" id="OU015566">
    <property type="protein sequence ID" value="CAG5107243.1"/>
    <property type="molecule type" value="Genomic_DNA"/>
</dbReference>
<keyword evidence="1" id="KW-0472">Membrane</keyword>
<sequence>MSIPAFAVASALEASNVLVDKKESFTIKAIFKTDRFVTNALTALPAIALASLLIIKPSSFTTDIVTCTIRTKPEAHSLSGHLIHDNSQLADQNFINAYCNANLKNYTVDANGIVAPTKPMSYKFVKMFPFHLLTLIIIGGWTGLCWEITSKKRLSQAEYLFDGLEEAAGDLINALRSISHLLAAKTTKKLKKTSQSGGTLARMKANRNV</sequence>
<protein>
    <submittedName>
        <fullName evidence="2">Oidioi.mRNA.OKI2018_I69.chr1.g3223.t1.cds</fullName>
    </submittedName>
</protein>
<dbReference type="Proteomes" id="UP001158576">
    <property type="component" value="Chromosome 1"/>
</dbReference>
<keyword evidence="3" id="KW-1185">Reference proteome</keyword>
<proteinExistence type="predicted"/>